<evidence type="ECO:0000256" key="7">
    <source>
        <dbReference type="ARBA" id="ARBA00022840"/>
    </source>
</evidence>
<keyword evidence="4" id="KW-0963">Cytoplasm</keyword>
<dbReference type="GO" id="GO:0004814">
    <property type="term" value="F:arginine-tRNA ligase activity"/>
    <property type="evidence" value="ECO:0007669"/>
    <property type="project" value="InterPro"/>
</dbReference>
<feature type="domain" description="DALR anticodon binding" evidence="11">
    <location>
        <begin position="462"/>
        <end position="552"/>
    </location>
</feature>
<dbReference type="InterPro" id="IPR015944">
    <property type="entry name" value="Gly-tRNA-synth_bsu"/>
</dbReference>
<evidence type="ECO:0000256" key="8">
    <source>
        <dbReference type="ARBA" id="ARBA00022917"/>
    </source>
</evidence>
<organism evidence="12 13">
    <name type="scientific">candidate division WOR-1 bacterium DG_54_3</name>
    <dbReference type="NCBI Taxonomy" id="1703775"/>
    <lineage>
        <taxon>Bacteria</taxon>
        <taxon>Bacillati</taxon>
        <taxon>Saganbacteria</taxon>
    </lineage>
</organism>
<comment type="similarity">
    <text evidence="2">Belongs to the class-II aminoacyl-tRNA synthetase family.</text>
</comment>
<dbReference type="PROSITE" id="PS50861">
    <property type="entry name" value="AA_TRNA_LIGASE_II_GLYAB"/>
    <property type="match status" value="1"/>
</dbReference>
<evidence type="ECO:0000256" key="6">
    <source>
        <dbReference type="ARBA" id="ARBA00022741"/>
    </source>
</evidence>
<dbReference type="GO" id="GO:0005524">
    <property type="term" value="F:ATP binding"/>
    <property type="evidence" value="ECO:0007669"/>
    <property type="project" value="UniProtKB-KW"/>
</dbReference>
<comment type="subcellular location">
    <subcellularLocation>
        <location evidence="1">Cytoplasm</location>
    </subcellularLocation>
</comment>
<gene>
    <name evidence="12" type="ORF">AMJ44_09665</name>
</gene>
<dbReference type="PANTHER" id="PTHR30075">
    <property type="entry name" value="GLYCYL-TRNA SYNTHETASE"/>
    <property type="match status" value="1"/>
</dbReference>
<evidence type="ECO:0000313" key="12">
    <source>
        <dbReference type="EMBL" id="KPJ65665.1"/>
    </source>
</evidence>
<evidence type="ECO:0000256" key="2">
    <source>
        <dbReference type="ARBA" id="ARBA00008226"/>
    </source>
</evidence>
<dbReference type="SUPFAM" id="SSF109604">
    <property type="entry name" value="HD-domain/PDEase-like"/>
    <property type="match status" value="1"/>
</dbReference>
<proteinExistence type="inferred from homology"/>
<comment type="caution">
    <text evidence="12">The sequence shown here is derived from an EMBL/GenBank/DDBJ whole genome shotgun (WGS) entry which is preliminary data.</text>
</comment>
<keyword evidence="9" id="KW-0030">Aminoacyl-tRNA synthetase</keyword>
<accession>A0A0S7XT51</accession>
<evidence type="ECO:0000256" key="1">
    <source>
        <dbReference type="ARBA" id="ARBA00004496"/>
    </source>
</evidence>
<dbReference type="PATRIC" id="fig|1703775.3.peg.376"/>
<evidence type="ECO:0000256" key="10">
    <source>
        <dbReference type="ARBA" id="ARBA00047937"/>
    </source>
</evidence>
<dbReference type="EMBL" id="LIZX01000106">
    <property type="protein sequence ID" value="KPJ65665.1"/>
    <property type="molecule type" value="Genomic_DNA"/>
</dbReference>
<feature type="non-terminal residue" evidence="12">
    <location>
        <position position="1"/>
    </location>
</feature>
<sequence>SSLYQPLAMRWGERDFKFIRPIHWIAALCGSKIVKFTLAGIKSSNKTEGHRYLKLKAQSSKIKNAELLSYKKLLLKLGVIVDQTERRAMIREKVAAIAKRSKAEALVEEELLDEVTFLVENPIAYVGKFNQEFLSLPQDVLVTSMQKNQKYFPMVDNAGKPIARFVVVTDGCKNPGVVEGNQKVLSARLSDARFFFEEDKKLPLKVRVADLERIAFFEKLGTVSHKVERIGKLSEWMGKRFGLEEEGIKIARRIAELCKADLTTKMVYEFPELQGIMGKEYALLSGENPRVAQGIFEHYLPRYAGDKVPQSMEGTAVALADRIDSLVGCFSVGAVPTGSEDPYGLRRAVHGIIRIVLEKKINLFLDEVIEHGYKLYEPVFLGYLFEKGETGYQDFPKIKKQIFDFVAGRYRPMLLDKHIRYDVVEAVLFDCNDILDCGEKAEVLNKLVSEDWLKGVVKSADRISRIAKGAPREEVMEADLIDKEEKDLFDLYMKINWEVGEAINQENWEKAAHSLAKLTDPIELFFEKVLVMHENEKLKINRLALLRSLEKLYRQFADFGKIVI</sequence>
<keyword evidence="8" id="KW-0648">Protein biosynthesis</keyword>
<dbReference type="Pfam" id="PF02092">
    <property type="entry name" value="tRNA_synt_2f"/>
    <property type="match status" value="1"/>
</dbReference>
<dbReference type="GO" id="GO:0006420">
    <property type="term" value="P:arginyl-tRNA aminoacylation"/>
    <property type="evidence" value="ECO:0007669"/>
    <property type="project" value="InterPro"/>
</dbReference>
<evidence type="ECO:0000256" key="9">
    <source>
        <dbReference type="ARBA" id="ARBA00023146"/>
    </source>
</evidence>
<dbReference type="Pfam" id="PF05746">
    <property type="entry name" value="DALR_1"/>
    <property type="match status" value="1"/>
</dbReference>
<dbReference type="EC" id="6.1.1.14" evidence="3"/>
<evidence type="ECO:0000256" key="3">
    <source>
        <dbReference type="ARBA" id="ARBA00012829"/>
    </source>
</evidence>
<keyword evidence="5" id="KW-0436">Ligase</keyword>
<evidence type="ECO:0000256" key="4">
    <source>
        <dbReference type="ARBA" id="ARBA00022490"/>
    </source>
</evidence>
<keyword evidence="7" id="KW-0067">ATP-binding</keyword>
<dbReference type="GO" id="GO:0006426">
    <property type="term" value="P:glycyl-tRNA aminoacylation"/>
    <property type="evidence" value="ECO:0007669"/>
    <property type="project" value="InterPro"/>
</dbReference>
<evidence type="ECO:0000259" key="11">
    <source>
        <dbReference type="Pfam" id="PF05746"/>
    </source>
</evidence>
<dbReference type="PANTHER" id="PTHR30075:SF2">
    <property type="entry name" value="GLYCINE--TRNA LIGASE, CHLOROPLASTIC_MITOCHONDRIAL 2"/>
    <property type="match status" value="1"/>
</dbReference>
<evidence type="ECO:0000313" key="13">
    <source>
        <dbReference type="Proteomes" id="UP000051861"/>
    </source>
</evidence>
<protein>
    <recommendedName>
        <fullName evidence="3">glycine--tRNA ligase</fullName>
        <ecNumber evidence="3">6.1.1.14</ecNumber>
    </recommendedName>
</protein>
<dbReference type="InterPro" id="IPR006194">
    <property type="entry name" value="Gly-tRNA-synth_heterodimer"/>
</dbReference>
<dbReference type="GO" id="GO:0004820">
    <property type="term" value="F:glycine-tRNA ligase activity"/>
    <property type="evidence" value="ECO:0007669"/>
    <property type="project" value="UniProtKB-EC"/>
</dbReference>
<dbReference type="Proteomes" id="UP000051861">
    <property type="component" value="Unassembled WGS sequence"/>
</dbReference>
<comment type="catalytic activity">
    <reaction evidence="10">
        <text>tRNA(Gly) + glycine + ATP = glycyl-tRNA(Gly) + AMP + diphosphate</text>
        <dbReference type="Rhea" id="RHEA:16013"/>
        <dbReference type="Rhea" id="RHEA-COMP:9664"/>
        <dbReference type="Rhea" id="RHEA-COMP:9683"/>
        <dbReference type="ChEBI" id="CHEBI:30616"/>
        <dbReference type="ChEBI" id="CHEBI:33019"/>
        <dbReference type="ChEBI" id="CHEBI:57305"/>
        <dbReference type="ChEBI" id="CHEBI:78442"/>
        <dbReference type="ChEBI" id="CHEBI:78522"/>
        <dbReference type="ChEBI" id="CHEBI:456215"/>
        <dbReference type="EC" id="6.1.1.14"/>
    </reaction>
</comment>
<dbReference type="PRINTS" id="PR01045">
    <property type="entry name" value="TRNASYNTHGB"/>
</dbReference>
<dbReference type="AlphaFoldDB" id="A0A0S7XT51"/>
<dbReference type="NCBIfam" id="TIGR00211">
    <property type="entry name" value="glyS"/>
    <property type="match status" value="1"/>
</dbReference>
<dbReference type="GO" id="GO:0005829">
    <property type="term" value="C:cytosol"/>
    <property type="evidence" value="ECO:0007669"/>
    <property type="project" value="TreeGrafter"/>
</dbReference>
<reference evidence="12 13" key="1">
    <citation type="journal article" date="2015" name="Microbiome">
        <title>Genomic resolution of linkages in carbon, nitrogen, and sulfur cycling among widespread estuary sediment bacteria.</title>
        <authorList>
            <person name="Baker B.J."/>
            <person name="Lazar C.S."/>
            <person name="Teske A.P."/>
            <person name="Dick G.J."/>
        </authorList>
    </citation>
    <scope>NUCLEOTIDE SEQUENCE [LARGE SCALE GENOMIC DNA]</scope>
    <source>
        <strain evidence="12">DG_54_3</strain>
    </source>
</reference>
<name>A0A0S7XT51_UNCSA</name>
<keyword evidence="6" id="KW-0547">Nucleotide-binding</keyword>
<dbReference type="InterPro" id="IPR008909">
    <property type="entry name" value="DALR_anticod-bd"/>
</dbReference>
<evidence type="ECO:0000256" key="5">
    <source>
        <dbReference type="ARBA" id="ARBA00022598"/>
    </source>
</evidence>